<sequence length="156" mass="17677">MNRFAVPRHYSAMQPLIDLSERIHRSARLDPALIELVLMRVSQINGCAFCLDMHSKDARSRGESEQRLYLLPAWRETRLYSEPEQVALAWAEELTRLASPDAVSDELYEQAKRHFDDDALVDLTLLVVAINGWNRINIAARTIGGSYRPAARSNAA</sequence>
<proteinExistence type="predicted"/>
<dbReference type="InterPro" id="IPR029032">
    <property type="entry name" value="AhpD-like"/>
</dbReference>
<dbReference type="PANTHER" id="PTHR34846:SF10">
    <property type="entry name" value="CYTOPLASMIC PROTEIN"/>
    <property type="match status" value="1"/>
</dbReference>
<feature type="domain" description="Carboxymuconolactone decarboxylase-like" evidence="1">
    <location>
        <begin position="17"/>
        <end position="93"/>
    </location>
</feature>
<protein>
    <submittedName>
        <fullName evidence="2">Alkyl hydroperoxide reductase AhpD</fullName>
    </submittedName>
</protein>
<gene>
    <name evidence="2" type="ORF">GCM10008101_07920</name>
</gene>
<dbReference type="InterPro" id="IPR004675">
    <property type="entry name" value="AhpD_core"/>
</dbReference>
<dbReference type="InterPro" id="IPR003779">
    <property type="entry name" value="CMD-like"/>
</dbReference>
<organism evidence="2 3">
    <name type="scientific">Cognatilysobacter xinjiangensis</name>
    <dbReference type="NCBI Taxonomy" id="546892"/>
    <lineage>
        <taxon>Bacteria</taxon>
        <taxon>Pseudomonadati</taxon>
        <taxon>Pseudomonadota</taxon>
        <taxon>Gammaproteobacteria</taxon>
        <taxon>Lysobacterales</taxon>
        <taxon>Lysobacteraceae</taxon>
        <taxon>Cognatilysobacter</taxon>
    </lineage>
</organism>
<dbReference type="Pfam" id="PF02627">
    <property type="entry name" value="CMD"/>
    <property type="match status" value="1"/>
</dbReference>
<dbReference type="NCBIfam" id="TIGR00778">
    <property type="entry name" value="ahpD_dom"/>
    <property type="match status" value="1"/>
</dbReference>
<dbReference type="SUPFAM" id="SSF69118">
    <property type="entry name" value="AhpD-like"/>
    <property type="match status" value="1"/>
</dbReference>
<evidence type="ECO:0000259" key="1">
    <source>
        <dbReference type="Pfam" id="PF02627"/>
    </source>
</evidence>
<dbReference type="RefSeq" id="WP_189447062.1">
    <property type="nucleotide sequence ID" value="NZ_BMXY01000001.1"/>
</dbReference>
<dbReference type="Proteomes" id="UP000643403">
    <property type="component" value="Unassembled WGS sequence"/>
</dbReference>
<accession>A0ABQ3BYW0</accession>
<reference evidence="3" key="1">
    <citation type="journal article" date="2019" name="Int. J. Syst. Evol. Microbiol.">
        <title>The Global Catalogue of Microorganisms (GCM) 10K type strain sequencing project: providing services to taxonomists for standard genome sequencing and annotation.</title>
        <authorList>
            <consortium name="The Broad Institute Genomics Platform"/>
            <consortium name="The Broad Institute Genome Sequencing Center for Infectious Disease"/>
            <person name="Wu L."/>
            <person name="Ma J."/>
        </authorList>
    </citation>
    <scope>NUCLEOTIDE SEQUENCE [LARGE SCALE GENOMIC DNA]</scope>
    <source>
        <strain evidence="3">KCTC 22558</strain>
    </source>
</reference>
<keyword evidence="3" id="KW-1185">Reference proteome</keyword>
<comment type="caution">
    <text evidence="2">The sequence shown here is derived from an EMBL/GenBank/DDBJ whole genome shotgun (WGS) entry which is preliminary data.</text>
</comment>
<evidence type="ECO:0000313" key="2">
    <source>
        <dbReference type="EMBL" id="GGZ56877.1"/>
    </source>
</evidence>
<dbReference type="PANTHER" id="PTHR34846">
    <property type="entry name" value="4-CARBOXYMUCONOLACTONE DECARBOXYLASE FAMILY PROTEIN (AFU_ORTHOLOGUE AFUA_6G11590)"/>
    <property type="match status" value="1"/>
</dbReference>
<name>A0ABQ3BYW0_9GAMM</name>
<evidence type="ECO:0000313" key="3">
    <source>
        <dbReference type="Proteomes" id="UP000643403"/>
    </source>
</evidence>
<dbReference type="EMBL" id="BMXY01000001">
    <property type="protein sequence ID" value="GGZ56877.1"/>
    <property type="molecule type" value="Genomic_DNA"/>
</dbReference>
<dbReference type="Gene3D" id="1.20.1290.10">
    <property type="entry name" value="AhpD-like"/>
    <property type="match status" value="1"/>
</dbReference>